<evidence type="ECO:0000256" key="1">
    <source>
        <dbReference type="SAM" id="SignalP"/>
    </source>
</evidence>
<keyword evidence="1" id="KW-0732">Signal</keyword>
<keyword evidence="3" id="KW-1185">Reference proteome</keyword>
<feature type="signal peptide" evidence="1">
    <location>
        <begin position="1"/>
        <end position="18"/>
    </location>
</feature>
<accession>A0A2P4YZ50</accession>
<reference evidence="2 3" key="1">
    <citation type="submission" date="2014-04" db="EMBL/GenBank/DDBJ databases">
        <title>Comparative Genomics of Cryptosporidium Species.</title>
        <authorList>
            <person name="Silva J.C."/>
            <person name="Su Q."/>
            <person name="Chalmers R."/>
            <person name="Chibucos M.C."/>
            <person name="Elwin K."/>
            <person name="Godinez A."/>
            <person name="Guo F."/>
            <person name="Huynh K."/>
            <person name="Orvis J."/>
            <person name="Ott S."/>
            <person name="Sadzewicz L."/>
            <person name="Sengamalay N."/>
            <person name="Shetty A."/>
            <person name="Sun M."/>
            <person name="Tallon L."/>
            <person name="Xiao L."/>
            <person name="Zhang H."/>
            <person name="Fraser C.M."/>
            <person name="Zhu G."/>
            <person name="Kissinger J."/>
            <person name="Widmer G."/>
        </authorList>
    </citation>
    <scope>NUCLEOTIDE SEQUENCE [LARGE SCALE GENOMIC DNA]</scope>
    <source>
        <strain evidence="2 3">UKMEL1</strain>
    </source>
</reference>
<sequence>MKLFLFVLYLAALKFSKATDLTQLYANTFSVPSQSEIPIKLKGLVAQNSLDPMQIIFQDKIIPGSELEEGEKIGTLKATSVSGLALTNNITSEVSINSPCKAKIEEVYCSSNTIVVAENNNGVMAPKYILSFSCLEYPTGQVQTNKKADSDSSLEVIITSNDNSMVVDVPDSEYVQEGAVLLGVWIDNTIFLRFEATKEIHKVRTAYPKPQMIGHRFQGGSSLVTLEISAPLTSQNTIPENQTSYFSQIEPLRDNSISTPEQSEKDINREASVSGFEVDQSIQQLDTSPAKLDESVLNEHFESQDPLPTYTQTDKDELQEVSNSQIIPNHEKQLVETALDNSAITFAIMMRNQIKKSKLHNLNKNFDLVNQKAKWIVRAPCSGTITSKKLTRNTKKILQGTIYATIQCNSKKGRGKGAFDNKGKEMTLIMPFSIKIIRIKVDLQETEEPGLYSAQVSKNQSIISGKLIQESKDIPPQLIYGKFQLVTAPCSGILRNTAEIGKSVGKKDTIFSVDCVDAGKDSIMYGVTTKPGLVTKMFKENQANVKEGEAISIVRNNWRILTSPCDGLLIYTDSPGIAKIGTNIAVVICNDNKSKRKNIQATKNFMILQNILPNPSFVTKKQPLIVLDSSKFNWDFTDDIDDSNTISKVYSPSNVKNNIKNPKLPSNIIIQNIVSPCNGYVFREQELKKGCQIDESIVFIKIKCDKKKSYSISLRTNAIVLENNVYEKIGEEMVHNYEPESFQISKGDIILQIMFIHNIKHHVIISPCDGFGYTFNSPGNKVSKGKYFAAIQCKDEEKNKRTQKIKAVKDMNIVSSYISFKKKFFKGDPLFIMVESN</sequence>
<evidence type="ECO:0000313" key="3">
    <source>
        <dbReference type="Proteomes" id="UP000236928"/>
    </source>
</evidence>
<comment type="caution">
    <text evidence="2">The sequence shown here is derived from an EMBL/GenBank/DDBJ whole genome shotgun (WGS) entry which is preliminary data.</text>
</comment>
<evidence type="ECO:0000313" key="2">
    <source>
        <dbReference type="EMBL" id="POM83092.1"/>
    </source>
</evidence>
<dbReference type="VEuPathDB" id="CryptoDB:CmeUKMEL1_05665"/>
<dbReference type="OrthoDB" id="341624at2759"/>
<dbReference type="Proteomes" id="UP000236928">
    <property type="component" value="Unassembled WGS sequence"/>
</dbReference>
<dbReference type="AlphaFoldDB" id="A0A2P4YZ50"/>
<protein>
    <submittedName>
        <fullName evidence="2">Uncharacterized protein</fullName>
    </submittedName>
</protein>
<proteinExistence type="predicted"/>
<name>A0A2P4YZ50_9CRYT</name>
<feature type="chain" id="PRO_5015127216" evidence="1">
    <location>
        <begin position="19"/>
        <end position="837"/>
    </location>
</feature>
<gene>
    <name evidence="2" type="ORF">CmeUKMEL1_05665</name>
</gene>
<organism evidence="2 3">
    <name type="scientific">Cryptosporidium meleagridis</name>
    <dbReference type="NCBI Taxonomy" id="93969"/>
    <lineage>
        <taxon>Eukaryota</taxon>
        <taxon>Sar</taxon>
        <taxon>Alveolata</taxon>
        <taxon>Apicomplexa</taxon>
        <taxon>Conoidasida</taxon>
        <taxon>Coccidia</taxon>
        <taxon>Eucoccidiorida</taxon>
        <taxon>Eimeriorina</taxon>
        <taxon>Cryptosporidiidae</taxon>
        <taxon>Cryptosporidium</taxon>
    </lineage>
</organism>
<dbReference type="EMBL" id="JIBK01000009">
    <property type="protein sequence ID" value="POM83092.1"/>
    <property type="molecule type" value="Genomic_DNA"/>
</dbReference>